<dbReference type="eggNOG" id="ENOG502S5B3">
    <property type="taxonomic scope" value="Eukaryota"/>
</dbReference>
<feature type="domain" description="DSC E3 ubiquitin ligase complex subunit 3 ubiquitin-like" evidence="2">
    <location>
        <begin position="4"/>
        <end position="88"/>
    </location>
</feature>
<evidence type="ECO:0000313" key="4">
    <source>
        <dbReference type="EMBL" id="EGV62367.1"/>
    </source>
</evidence>
<dbReference type="AlphaFoldDB" id="G3B8C9"/>
<feature type="transmembrane region" description="Helical" evidence="1">
    <location>
        <begin position="248"/>
        <end position="267"/>
    </location>
</feature>
<keyword evidence="1" id="KW-0812">Transmembrane</keyword>
<feature type="domain" description="DSC E3 ubiquitin ligase complex subunit 3 C-terminal" evidence="3">
    <location>
        <begin position="115"/>
        <end position="264"/>
    </location>
</feature>
<evidence type="ECO:0000259" key="2">
    <source>
        <dbReference type="Pfam" id="PF10302"/>
    </source>
</evidence>
<feature type="transmembrane region" description="Helical" evidence="1">
    <location>
        <begin position="217"/>
        <end position="236"/>
    </location>
</feature>
<dbReference type="InterPro" id="IPR045226">
    <property type="entry name" value="Dsc3"/>
</dbReference>
<evidence type="ECO:0000313" key="5">
    <source>
        <dbReference type="Proteomes" id="UP000000707"/>
    </source>
</evidence>
<dbReference type="PANTHER" id="PTHR28049:SF1">
    <property type="entry name" value="DSC E3 UBIQUITIN LIGASE COMPLEX SUBUNIT 3"/>
    <property type="match status" value="1"/>
</dbReference>
<dbReference type="Pfam" id="PF10302">
    <property type="entry name" value="Dsc3_N"/>
    <property type="match status" value="1"/>
</dbReference>
<keyword evidence="1" id="KW-1133">Transmembrane helix</keyword>
<organism evidence="5">
    <name type="scientific">Candida tenuis (strain ATCC 10573 / BCRC 21748 / CBS 615 / JCM 9827 / NBRC 10315 / NRRL Y-1498 / VKM Y-70)</name>
    <name type="common">Yeast</name>
    <name type="synonym">Yamadazyma tenuis</name>
    <dbReference type="NCBI Taxonomy" id="590646"/>
    <lineage>
        <taxon>Eukaryota</taxon>
        <taxon>Fungi</taxon>
        <taxon>Dikarya</taxon>
        <taxon>Ascomycota</taxon>
        <taxon>Saccharomycotina</taxon>
        <taxon>Pichiomycetes</taxon>
        <taxon>Debaryomycetaceae</taxon>
        <taxon>Yamadazyma</taxon>
    </lineage>
</organism>
<sequence>MSATIVIRFIDSKKGEAIPDYEITDLQALSYQRLKHLIRSNNSYCTNKRLKLIYNGRVLNEHFDFKGDLISKFSESSLRIYVHCVIGEDLTKEQLRQESLLDNQEIKRTTQPEIIGFDRLLQQGFSQQDVDDLRAQFERIYNINQTNSQINDLEEEEQRQEYLRQLEERWINSTVNADGTSTRPAPEAAGTEQVTADAPANHTIATTDVDDTQNEDLLIGLLVGVFLGVIGVLFVVADDSVFDKRQRMAIIVGMFINISLAIIRGQWI</sequence>
<dbReference type="GO" id="GO:0005783">
    <property type="term" value="C:endoplasmic reticulum"/>
    <property type="evidence" value="ECO:0007669"/>
    <property type="project" value="TreeGrafter"/>
</dbReference>
<dbReference type="KEGG" id="cten:18249961"/>
<proteinExistence type="predicted"/>
<protein>
    <recommendedName>
        <fullName evidence="6">Ubiquitin-like domain-containing protein</fullName>
    </recommendedName>
</protein>
<dbReference type="InterPro" id="IPR019413">
    <property type="entry name" value="Dsc3_ub-like_dom"/>
</dbReference>
<dbReference type="EMBL" id="GL996527">
    <property type="protein sequence ID" value="EGV62367.1"/>
    <property type="molecule type" value="Genomic_DNA"/>
</dbReference>
<dbReference type="Pfam" id="PF13373">
    <property type="entry name" value="Dsc3_C"/>
    <property type="match status" value="1"/>
</dbReference>
<dbReference type="HOGENOM" id="CLU_035821_1_0_1"/>
<dbReference type="OrthoDB" id="2556122at2759"/>
<gene>
    <name evidence="4" type="ORF">CANTEDRAFT_136296</name>
</gene>
<evidence type="ECO:0008006" key="6">
    <source>
        <dbReference type="Google" id="ProtNLM"/>
    </source>
</evidence>
<evidence type="ECO:0000259" key="3">
    <source>
        <dbReference type="Pfam" id="PF13373"/>
    </source>
</evidence>
<keyword evidence="5" id="KW-1185">Reference proteome</keyword>
<evidence type="ECO:0000256" key="1">
    <source>
        <dbReference type="SAM" id="Phobius"/>
    </source>
</evidence>
<dbReference type="PANTHER" id="PTHR28049">
    <property type="entry name" value="TRANSMEMBRANE PROTEIN YOR223W"/>
    <property type="match status" value="1"/>
</dbReference>
<dbReference type="GeneID" id="18249961"/>
<reference evidence="4 5" key="1">
    <citation type="journal article" date="2011" name="Proc. Natl. Acad. Sci. U.S.A.">
        <title>Comparative genomics of xylose-fermenting fungi for enhanced biofuel production.</title>
        <authorList>
            <person name="Wohlbach D.J."/>
            <person name="Kuo A."/>
            <person name="Sato T.K."/>
            <person name="Potts K.M."/>
            <person name="Salamov A.A."/>
            <person name="LaButti K.M."/>
            <person name="Sun H."/>
            <person name="Clum A."/>
            <person name="Pangilinan J.L."/>
            <person name="Lindquist E.A."/>
            <person name="Lucas S."/>
            <person name="Lapidus A."/>
            <person name="Jin M."/>
            <person name="Gunawan C."/>
            <person name="Balan V."/>
            <person name="Dale B.E."/>
            <person name="Jeffries T.W."/>
            <person name="Zinkel R."/>
            <person name="Barry K.W."/>
            <person name="Grigoriev I.V."/>
            <person name="Gasch A.P."/>
        </authorList>
    </citation>
    <scope>NUCLEOTIDE SEQUENCE [LARGE SCALE GENOMIC DNA]</scope>
    <source>
        <strain evidence="5">ATCC 10573 / BCRC 21748 / CBS 615 / JCM 9827 / NBRC 10315 / NRRL Y-1498 / VKM Y-70</strain>
    </source>
</reference>
<dbReference type="RefSeq" id="XP_006688537.1">
    <property type="nucleotide sequence ID" value="XM_006688474.1"/>
</dbReference>
<name>G3B8C9_CANTC</name>
<accession>G3B8C9</accession>
<keyword evidence="1" id="KW-0472">Membrane</keyword>
<dbReference type="GO" id="GO:0044695">
    <property type="term" value="C:Dsc E3 ubiquitin ligase complex"/>
    <property type="evidence" value="ECO:0007669"/>
    <property type="project" value="InterPro"/>
</dbReference>
<dbReference type="InterPro" id="IPR025390">
    <property type="entry name" value="Dsc3_C"/>
</dbReference>
<dbReference type="Proteomes" id="UP000000707">
    <property type="component" value="Unassembled WGS sequence"/>
</dbReference>